<keyword evidence="1" id="KW-0812">Transmembrane</keyword>
<keyword evidence="3" id="KW-1185">Reference proteome</keyword>
<evidence type="ECO:0000256" key="1">
    <source>
        <dbReference type="SAM" id="Phobius"/>
    </source>
</evidence>
<proteinExistence type="predicted"/>
<gene>
    <name evidence="2" type="ORF">BO78DRAFT_238577</name>
</gene>
<evidence type="ECO:0000313" key="2">
    <source>
        <dbReference type="EMBL" id="PYI01904.1"/>
    </source>
</evidence>
<sequence length="94" mass="10603">MTNSLGEFVWFGDLGVEALEEREIRIVLGCVVLCWCAGLGAWDLGFGIALFHPITYGVSYVVIRHGPRQIRNSWNIDLIEHVYNASTVIRMHLS</sequence>
<keyword evidence="1" id="KW-0472">Membrane</keyword>
<dbReference type="EMBL" id="KZ826404">
    <property type="protein sequence ID" value="PYI01904.1"/>
    <property type="molecule type" value="Genomic_DNA"/>
</dbReference>
<keyword evidence="1" id="KW-1133">Transmembrane helix</keyword>
<dbReference type="AlphaFoldDB" id="A0A319EDM0"/>
<protein>
    <submittedName>
        <fullName evidence="2">Uncharacterized protein</fullName>
    </submittedName>
</protein>
<evidence type="ECO:0000313" key="3">
    <source>
        <dbReference type="Proteomes" id="UP000248423"/>
    </source>
</evidence>
<dbReference type="VEuPathDB" id="FungiDB:BO78DRAFT_238577"/>
<feature type="transmembrane region" description="Helical" evidence="1">
    <location>
        <begin position="44"/>
        <end position="63"/>
    </location>
</feature>
<accession>A0A319EDM0</accession>
<dbReference type="Proteomes" id="UP000248423">
    <property type="component" value="Unassembled WGS sequence"/>
</dbReference>
<reference evidence="2 3" key="1">
    <citation type="submission" date="2018-02" db="EMBL/GenBank/DDBJ databases">
        <title>The genomes of Aspergillus section Nigri reveals drivers in fungal speciation.</title>
        <authorList>
            <consortium name="DOE Joint Genome Institute"/>
            <person name="Vesth T.C."/>
            <person name="Nybo J."/>
            <person name="Theobald S."/>
            <person name="Brandl J."/>
            <person name="Frisvad J.C."/>
            <person name="Nielsen K.F."/>
            <person name="Lyhne E.K."/>
            <person name="Kogle M.E."/>
            <person name="Kuo A."/>
            <person name="Riley R."/>
            <person name="Clum A."/>
            <person name="Nolan M."/>
            <person name="Lipzen A."/>
            <person name="Salamov A."/>
            <person name="Henrissat B."/>
            <person name="Wiebenga A."/>
            <person name="De vries R.P."/>
            <person name="Grigoriev I.V."/>
            <person name="Mortensen U.H."/>
            <person name="Andersen M.R."/>
            <person name="Baker S.E."/>
        </authorList>
    </citation>
    <scope>NUCLEOTIDE SEQUENCE [LARGE SCALE GENOMIC DNA]</scope>
    <source>
        <strain evidence="2 3">CBS 121057</strain>
    </source>
</reference>
<name>A0A319EDM0_ASPSB</name>
<organism evidence="2 3">
    <name type="scientific">Aspergillus sclerotiicarbonarius (strain CBS 121057 / IBT 28362)</name>
    <dbReference type="NCBI Taxonomy" id="1448318"/>
    <lineage>
        <taxon>Eukaryota</taxon>
        <taxon>Fungi</taxon>
        <taxon>Dikarya</taxon>
        <taxon>Ascomycota</taxon>
        <taxon>Pezizomycotina</taxon>
        <taxon>Eurotiomycetes</taxon>
        <taxon>Eurotiomycetidae</taxon>
        <taxon>Eurotiales</taxon>
        <taxon>Aspergillaceae</taxon>
        <taxon>Aspergillus</taxon>
        <taxon>Aspergillus subgen. Circumdati</taxon>
    </lineage>
</organism>